<accession>A0A4Y2Q2V4</accession>
<keyword evidence="2" id="KW-1185">Reference proteome</keyword>
<protein>
    <submittedName>
        <fullName evidence="1">Uncharacterized protein</fullName>
    </submittedName>
</protein>
<gene>
    <name evidence="1" type="ORF">AVEN_123125_1</name>
</gene>
<dbReference type="Proteomes" id="UP000499080">
    <property type="component" value="Unassembled WGS sequence"/>
</dbReference>
<dbReference type="AlphaFoldDB" id="A0A4Y2Q2V4"/>
<comment type="caution">
    <text evidence="1">The sequence shown here is derived from an EMBL/GenBank/DDBJ whole genome shotgun (WGS) entry which is preliminary data.</text>
</comment>
<evidence type="ECO:0000313" key="2">
    <source>
        <dbReference type="Proteomes" id="UP000499080"/>
    </source>
</evidence>
<evidence type="ECO:0000313" key="1">
    <source>
        <dbReference type="EMBL" id="GBN56646.1"/>
    </source>
</evidence>
<proteinExistence type="predicted"/>
<name>A0A4Y2Q2V4_ARAVE</name>
<reference evidence="1 2" key="1">
    <citation type="journal article" date="2019" name="Sci. Rep.">
        <title>Orb-weaving spider Araneus ventricosus genome elucidates the spidroin gene catalogue.</title>
        <authorList>
            <person name="Kono N."/>
            <person name="Nakamura H."/>
            <person name="Ohtoshi R."/>
            <person name="Moran D.A.P."/>
            <person name="Shinohara A."/>
            <person name="Yoshida Y."/>
            <person name="Fujiwara M."/>
            <person name="Mori M."/>
            <person name="Tomita M."/>
            <person name="Arakawa K."/>
        </authorList>
    </citation>
    <scope>NUCLEOTIDE SEQUENCE [LARGE SCALE GENOMIC DNA]</scope>
</reference>
<sequence length="206" mass="23209">MKRTTPERAPSLQIFEPHQREDVWQLRMIQRAAGPIHGGSSVESGFEPATLRYSNRECKEYARSESKLAGGALIDVEQKGIWVGKLINEILMKPFKSKRYSDLDLSEPQQSSMSCNATRFHKGTIDDMGKEEVVPEVPEKEVFSSVVVYRAEVLQGTQIKFENEMHGCVNYSSASISKYKNKGNKSKAVPKVRCLQFASQITCAQF</sequence>
<dbReference type="EMBL" id="BGPR01012562">
    <property type="protein sequence ID" value="GBN56646.1"/>
    <property type="molecule type" value="Genomic_DNA"/>
</dbReference>
<organism evidence="1 2">
    <name type="scientific">Araneus ventricosus</name>
    <name type="common">Orbweaver spider</name>
    <name type="synonym">Epeira ventricosa</name>
    <dbReference type="NCBI Taxonomy" id="182803"/>
    <lineage>
        <taxon>Eukaryota</taxon>
        <taxon>Metazoa</taxon>
        <taxon>Ecdysozoa</taxon>
        <taxon>Arthropoda</taxon>
        <taxon>Chelicerata</taxon>
        <taxon>Arachnida</taxon>
        <taxon>Araneae</taxon>
        <taxon>Araneomorphae</taxon>
        <taxon>Entelegynae</taxon>
        <taxon>Araneoidea</taxon>
        <taxon>Araneidae</taxon>
        <taxon>Araneus</taxon>
    </lineage>
</organism>